<dbReference type="GO" id="GO:0004888">
    <property type="term" value="F:transmembrane signaling receptor activity"/>
    <property type="evidence" value="ECO:0007669"/>
    <property type="project" value="InterPro"/>
</dbReference>
<dbReference type="SUPFAM" id="SSF90112">
    <property type="entry name" value="Neurotransmitter-gated ion-channel transmembrane pore"/>
    <property type="match status" value="1"/>
</dbReference>
<evidence type="ECO:0000256" key="16">
    <source>
        <dbReference type="ARBA" id="ARBA00034430"/>
    </source>
</evidence>
<keyword evidence="10 23" id="KW-0675">Receptor</keyword>
<evidence type="ECO:0000256" key="7">
    <source>
        <dbReference type="ARBA" id="ARBA00023065"/>
    </source>
</evidence>
<dbReference type="InterPro" id="IPR038050">
    <property type="entry name" value="Neuro_actylchol_rec"/>
</dbReference>
<keyword evidence="8 20" id="KW-0472">Membrane</keyword>
<evidence type="ECO:0000256" key="20">
    <source>
        <dbReference type="RuleBase" id="RU000687"/>
    </source>
</evidence>
<evidence type="ECO:0000256" key="4">
    <source>
        <dbReference type="ARBA" id="ARBA00022729"/>
    </source>
</evidence>
<evidence type="ECO:0000256" key="13">
    <source>
        <dbReference type="ARBA" id="ARBA00023286"/>
    </source>
</evidence>
<evidence type="ECO:0000256" key="17">
    <source>
        <dbReference type="ARBA" id="ARBA00036239"/>
    </source>
</evidence>
<keyword evidence="4" id="KW-0732">Signal</keyword>
<comment type="function">
    <text evidence="19">Forms serotonin (5-hydroxytryptamine/5-HT3)-activated cation-selective channel complexes, which when activated cause fast, depolarizing responses in neurons.</text>
</comment>
<proteinExistence type="inferred from homology"/>
<dbReference type="Pfam" id="PF02932">
    <property type="entry name" value="Neur_chan_memb"/>
    <property type="match status" value="1"/>
</dbReference>
<keyword evidence="9" id="KW-1015">Disulfide bond</keyword>
<dbReference type="AlphaFoldDB" id="A0A5C6NWM1"/>
<evidence type="ECO:0000256" key="8">
    <source>
        <dbReference type="ARBA" id="ARBA00023136"/>
    </source>
</evidence>
<dbReference type="InterPro" id="IPR036719">
    <property type="entry name" value="Neuro-gated_channel_TM_sf"/>
</dbReference>
<dbReference type="InterPro" id="IPR006202">
    <property type="entry name" value="Neur_chan_lig-bd"/>
</dbReference>
<evidence type="ECO:0000256" key="9">
    <source>
        <dbReference type="ARBA" id="ARBA00023157"/>
    </source>
</evidence>
<evidence type="ECO:0000256" key="15">
    <source>
        <dbReference type="ARBA" id="ARBA00034104"/>
    </source>
</evidence>
<sequence>MTQVSVDLKPFSNLPTAAVCNGETTDCSYVALMKHLNLTSSSELPVMRPVKHWTTPTIVLIDMLLDGILEVDEKFQTVMSHISVYMKWKNEFLAWNSSVFCGMELLPVSLSLLWVPDIVIREDVSDTSSNYMSPLATLSSNGWVHSSLRHVLTSTCKLDLKLFPFDMQICNLSFGSMSFPDDIISMRARTNDSTLFRLSEQTIVTHGEWALKNIDITLINETKVGFSQSALVYTVRNHYHTRKPLLYVVNFIVPLFYLLILDLASFFISEARGEKLGFKITILLSISVLLLILKDILPSTEDNLPMIANFCVGIFALVGISVLEAMVVTFLSDLDGYCDQNSRRFADSSVEIELNDGSHIENDINAEVNKKGSHHQEWPSVSKLLNQILQEVKSARQEVNRGAQTGPGFYKRVAHIFDCVFFTFYLMTVVVFLSYMYITWINVYK</sequence>
<dbReference type="PROSITE" id="PS00236">
    <property type="entry name" value="NEUROTR_ION_CHANNEL"/>
    <property type="match status" value="1"/>
</dbReference>
<evidence type="ECO:0000256" key="6">
    <source>
        <dbReference type="ARBA" id="ARBA00023018"/>
    </source>
</evidence>
<dbReference type="SUPFAM" id="SSF63712">
    <property type="entry name" value="Nicotinic receptor ligand binding domain-like"/>
    <property type="match status" value="1"/>
</dbReference>
<feature type="transmembrane region" description="Helical" evidence="20">
    <location>
        <begin position="276"/>
        <end position="294"/>
    </location>
</feature>
<evidence type="ECO:0000259" key="21">
    <source>
        <dbReference type="Pfam" id="PF02931"/>
    </source>
</evidence>
<keyword evidence="5 20" id="KW-1133">Transmembrane helix</keyword>
<keyword evidence="7 20" id="KW-0406">Ion transport</keyword>
<keyword evidence="14 20" id="KW-0407">Ion channel</keyword>
<dbReference type="Pfam" id="PF02931">
    <property type="entry name" value="Neur_chan_LBD"/>
    <property type="match status" value="1"/>
</dbReference>
<evidence type="ECO:0000256" key="14">
    <source>
        <dbReference type="ARBA" id="ARBA00023303"/>
    </source>
</evidence>
<comment type="catalytic activity">
    <reaction evidence="17">
        <text>Na(+)(in) = Na(+)(out)</text>
        <dbReference type="Rhea" id="RHEA:34963"/>
        <dbReference type="ChEBI" id="CHEBI:29101"/>
    </reaction>
</comment>
<keyword evidence="24" id="KW-1185">Reference proteome</keyword>
<evidence type="ECO:0000259" key="22">
    <source>
        <dbReference type="Pfam" id="PF02932"/>
    </source>
</evidence>
<dbReference type="FunFam" id="2.70.170.10:FF:000017">
    <property type="entry name" value="5-hydroxytryptamine receptor 3A"/>
    <property type="match status" value="1"/>
</dbReference>
<evidence type="ECO:0000256" key="18">
    <source>
        <dbReference type="ARBA" id="ARBA00036634"/>
    </source>
</evidence>
<dbReference type="Proteomes" id="UP000324091">
    <property type="component" value="Chromosome 18"/>
</dbReference>
<keyword evidence="11" id="KW-0325">Glycoprotein</keyword>
<feature type="domain" description="Neurotransmitter-gated ion-channel ligand-binding" evidence="21">
    <location>
        <begin position="47"/>
        <end position="223"/>
    </location>
</feature>
<comment type="catalytic activity">
    <reaction evidence="16">
        <text>K(+)(in) = K(+)(out)</text>
        <dbReference type="Rhea" id="RHEA:29463"/>
        <dbReference type="ChEBI" id="CHEBI:29103"/>
    </reaction>
</comment>
<keyword evidence="2" id="KW-1003">Cell membrane</keyword>
<dbReference type="GO" id="GO:0005230">
    <property type="term" value="F:extracellular ligand-gated monoatomic ion channel activity"/>
    <property type="evidence" value="ECO:0007669"/>
    <property type="project" value="InterPro"/>
</dbReference>
<comment type="catalytic activity">
    <reaction evidence="18">
        <text>Ca(2+)(in) = Ca(2+)(out)</text>
        <dbReference type="Rhea" id="RHEA:29671"/>
        <dbReference type="ChEBI" id="CHEBI:29108"/>
    </reaction>
</comment>
<gene>
    <name evidence="23" type="ORF">D4764_18G0012160</name>
</gene>
<dbReference type="Gene3D" id="2.70.170.10">
    <property type="entry name" value="Neurotransmitter-gated ion-channel ligand-binding domain"/>
    <property type="match status" value="1"/>
</dbReference>
<evidence type="ECO:0000313" key="24">
    <source>
        <dbReference type="Proteomes" id="UP000324091"/>
    </source>
</evidence>
<keyword evidence="12" id="KW-0628">Postsynaptic cell membrane</keyword>
<dbReference type="InterPro" id="IPR006029">
    <property type="entry name" value="Neurotrans-gated_channel_TM"/>
</dbReference>
<feature type="transmembrane region" description="Helical" evidence="20">
    <location>
        <begin position="306"/>
        <end position="331"/>
    </location>
</feature>
<protein>
    <submittedName>
        <fullName evidence="23">Neuronal acetylcholine receptor subunit alpha-7</fullName>
    </submittedName>
</protein>
<keyword evidence="1 20" id="KW-0813">Transport</keyword>
<dbReference type="InterPro" id="IPR036734">
    <property type="entry name" value="Neur_chan_lig-bd_sf"/>
</dbReference>
<dbReference type="Gene3D" id="1.20.58.390">
    <property type="entry name" value="Neurotransmitter-gated ion-channel transmembrane domain"/>
    <property type="match status" value="1"/>
</dbReference>
<dbReference type="PANTHER" id="PTHR18945">
    <property type="entry name" value="NEUROTRANSMITTER GATED ION CHANNEL"/>
    <property type="match status" value="1"/>
</dbReference>
<dbReference type="PRINTS" id="PR00252">
    <property type="entry name" value="NRIONCHANNEL"/>
</dbReference>
<evidence type="ECO:0000256" key="10">
    <source>
        <dbReference type="ARBA" id="ARBA00023170"/>
    </source>
</evidence>
<comment type="caution">
    <text evidence="23">The sequence shown here is derived from an EMBL/GenBank/DDBJ whole genome shotgun (WGS) entry which is preliminary data.</text>
</comment>
<evidence type="ECO:0000256" key="11">
    <source>
        <dbReference type="ARBA" id="ARBA00023180"/>
    </source>
</evidence>
<evidence type="ECO:0000256" key="5">
    <source>
        <dbReference type="ARBA" id="ARBA00022989"/>
    </source>
</evidence>
<name>A0A5C6NWM1_9TELE</name>
<dbReference type="GO" id="GO:0045211">
    <property type="term" value="C:postsynaptic membrane"/>
    <property type="evidence" value="ECO:0007669"/>
    <property type="project" value="UniProtKB-SubCell"/>
</dbReference>
<evidence type="ECO:0000256" key="19">
    <source>
        <dbReference type="ARBA" id="ARBA00037540"/>
    </source>
</evidence>
<comment type="subcellular location">
    <subcellularLocation>
        <location evidence="15">Postsynaptic cell membrane</location>
        <topology evidence="15">Multi-pass membrane protein</topology>
    </subcellularLocation>
</comment>
<comment type="similarity">
    <text evidence="20">Belongs to the ligand-gated ion channel (TC 1.A.9) family.</text>
</comment>
<feature type="transmembrane region" description="Helical" evidence="20">
    <location>
        <begin position="245"/>
        <end position="264"/>
    </location>
</feature>
<evidence type="ECO:0000313" key="23">
    <source>
        <dbReference type="EMBL" id="TWW70410.1"/>
    </source>
</evidence>
<evidence type="ECO:0000256" key="3">
    <source>
        <dbReference type="ARBA" id="ARBA00022692"/>
    </source>
</evidence>
<dbReference type="InterPro" id="IPR006201">
    <property type="entry name" value="Neur_channel"/>
</dbReference>
<keyword evidence="3 20" id="KW-0812">Transmembrane</keyword>
<accession>A0A5C6NWM1</accession>
<reference evidence="23 24" key="1">
    <citation type="submission" date="2019-04" db="EMBL/GenBank/DDBJ databases">
        <title>Chromosome genome assembly for Takifugu flavidus.</title>
        <authorList>
            <person name="Xiao S."/>
        </authorList>
    </citation>
    <scope>NUCLEOTIDE SEQUENCE [LARGE SCALE GENOMIC DNA]</scope>
    <source>
        <strain evidence="23">HTHZ2018</strain>
        <tissue evidence="23">Muscle</tissue>
    </source>
</reference>
<dbReference type="InterPro" id="IPR018000">
    <property type="entry name" value="Neurotransmitter_ion_chnl_CS"/>
</dbReference>
<evidence type="ECO:0000256" key="1">
    <source>
        <dbReference type="ARBA" id="ARBA00022448"/>
    </source>
</evidence>
<organism evidence="23 24">
    <name type="scientific">Takifugu flavidus</name>
    <name type="common">sansaifugu</name>
    <dbReference type="NCBI Taxonomy" id="433684"/>
    <lineage>
        <taxon>Eukaryota</taxon>
        <taxon>Metazoa</taxon>
        <taxon>Chordata</taxon>
        <taxon>Craniata</taxon>
        <taxon>Vertebrata</taxon>
        <taxon>Euteleostomi</taxon>
        <taxon>Actinopterygii</taxon>
        <taxon>Neopterygii</taxon>
        <taxon>Teleostei</taxon>
        <taxon>Neoteleostei</taxon>
        <taxon>Acanthomorphata</taxon>
        <taxon>Eupercaria</taxon>
        <taxon>Tetraodontiformes</taxon>
        <taxon>Tetradontoidea</taxon>
        <taxon>Tetraodontidae</taxon>
        <taxon>Takifugu</taxon>
    </lineage>
</organism>
<dbReference type="EMBL" id="RHFK02000010">
    <property type="protein sequence ID" value="TWW70410.1"/>
    <property type="molecule type" value="Genomic_DNA"/>
</dbReference>
<evidence type="ECO:0000256" key="2">
    <source>
        <dbReference type="ARBA" id="ARBA00022475"/>
    </source>
</evidence>
<feature type="transmembrane region" description="Helical" evidence="20">
    <location>
        <begin position="419"/>
        <end position="438"/>
    </location>
</feature>
<feature type="domain" description="Neurotransmitter-gated ion-channel transmembrane" evidence="22">
    <location>
        <begin position="252"/>
        <end position="333"/>
    </location>
</feature>
<evidence type="ECO:0000256" key="12">
    <source>
        <dbReference type="ARBA" id="ARBA00023257"/>
    </source>
</evidence>
<keyword evidence="13" id="KW-1071">Ligand-gated ion channel</keyword>
<keyword evidence="6" id="KW-0770">Synapse</keyword>